<proteinExistence type="predicted"/>
<dbReference type="AlphaFoldDB" id="A0A1Z4KH04"/>
<dbReference type="EMBL" id="AP018216">
    <property type="protein sequence ID" value="BAY68252.1"/>
    <property type="molecule type" value="Genomic_DNA"/>
</dbReference>
<dbReference type="Proteomes" id="UP000217507">
    <property type="component" value="Chromosome"/>
</dbReference>
<evidence type="ECO:0000313" key="2">
    <source>
        <dbReference type="Proteomes" id="UP000217507"/>
    </source>
</evidence>
<reference evidence="1 2" key="1">
    <citation type="submission" date="2017-06" db="EMBL/GenBank/DDBJ databases">
        <title>Genome sequencing of cyanobaciteial culture collection at National Institute for Environmental Studies (NIES).</title>
        <authorList>
            <person name="Hirose Y."/>
            <person name="Shimura Y."/>
            <person name="Fujisawa T."/>
            <person name="Nakamura Y."/>
            <person name="Kawachi M."/>
        </authorList>
    </citation>
    <scope>NUCLEOTIDE SEQUENCE [LARGE SCALE GENOMIC DNA]</scope>
    <source>
        <strain evidence="1 2">NIES-23</strain>
    </source>
</reference>
<gene>
    <name evidence="1" type="ORF">NIES23_10360</name>
</gene>
<sequence>MVAVKMTRLLEIANTEQKLYPNYPPAVRLTNNQSTREGLNQSVLCQ</sequence>
<organism evidence="1 2">
    <name type="scientific">Trichormus variabilis NIES-23</name>
    <dbReference type="NCBI Taxonomy" id="1973479"/>
    <lineage>
        <taxon>Bacteria</taxon>
        <taxon>Bacillati</taxon>
        <taxon>Cyanobacteriota</taxon>
        <taxon>Cyanophyceae</taxon>
        <taxon>Nostocales</taxon>
        <taxon>Nostocaceae</taxon>
        <taxon>Trichormus</taxon>
    </lineage>
</organism>
<evidence type="ECO:0000313" key="1">
    <source>
        <dbReference type="EMBL" id="BAY68252.1"/>
    </source>
</evidence>
<protein>
    <submittedName>
        <fullName evidence="1">Uncharacterized protein</fullName>
    </submittedName>
</protein>
<accession>A0A1Z4KH04</accession>
<name>A0A1Z4KH04_ANAVA</name>